<feature type="domain" description="Right handed beta helix" evidence="6">
    <location>
        <begin position="172"/>
        <end position="351"/>
    </location>
</feature>
<evidence type="ECO:0000256" key="4">
    <source>
        <dbReference type="SAM" id="SignalP"/>
    </source>
</evidence>
<gene>
    <name evidence="7" type="ordered locus">Acid345_4387</name>
</gene>
<dbReference type="EnsemblBacteria" id="ABF43387">
    <property type="protein sequence ID" value="ABF43387"/>
    <property type="gene ID" value="Acid345_4387"/>
</dbReference>
<dbReference type="Pfam" id="PF07602">
    <property type="entry name" value="DUF1565"/>
    <property type="match status" value="1"/>
</dbReference>
<dbReference type="InterPro" id="IPR011459">
    <property type="entry name" value="DUF1565"/>
</dbReference>
<dbReference type="Proteomes" id="UP000002432">
    <property type="component" value="Chromosome"/>
</dbReference>
<sequence>MKISILFAFLACVCAAYGQPNTSFYVATTGKDSNAGTQAAPWRTIQHAADTARAGSTVNVRGGTYEELVSLHASGNASDGFITFRSYPGEAAILEAEHITPPGRTGVLTIHDQSYVRVEGFEIRNFRTAEHDLAPLGIDVMGAGSHIELLKNNVHHIQQTFEGRDGPGHGANAFGIAVYGTSAKTPITDLVIDGNEVHHLKTGSSESVVVNGNVTNFRITHNVVHDNNNIGIDVIGFEHTAPDPAVDQARDGLVSGNLVYNITSKGNPAYRNDESSDGIYVDGGTRILIEHNVVHDVDFGIELASEHKDRATSYVIARNNLVYHNHTAGVSIGGYDPQRGHTEHCTVINNTLYDDDTSATGSGEFQMQWNMADNIFANNIVYAGPQCLMTILKTEVKPGQPPANIDHNLYYCASGAKASTWKNTAATVTGFEEYSQASGNDRNSHFQDPHFVDAAAKDFHLQPDSKAIAAGAIDGMPVGALDLDGSPRTKSGNIDIGCYQRK</sequence>
<evidence type="ECO:0000256" key="3">
    <source>
        <dbReference type="ARBA" id="ARBA00022729"/>
    </source>
</evidence>
<dbReference type="PANTHER" id="PTHR40088:SF2">
    <property type="entry name" value="SECRETED SUGAR HYDROLASE"/>
    <property type="match status" value="1"/>
</dbReference>
<organism evidence="7 8">
    <name type="scientific">Koribacter versatilis (strain Ellin345)</name>
    <dbReference type="NCBI Taxonomy" id="204669"/>
    <lineage>
        <taxon>Bacteria</taxon>
        <taxon>Pseudomonadati</taxon>
        <taxon>Acidobacteriota</taxon>
        <taxon>Terriglobia</taxon>
        <taxon>Terriglobales</taxon>
        <taxon>Candidatus Korobacteraceae</taxon>
        <taxon>Candidatus Korobacter</taxon>
    </lineage>
</organism>
<evidence type="ECO:0000259" key="5">
    <source>
        <dbReference type="Pfam" id="PF07602"/>
    </source>
</evidence>
<dbReference type="KEGG" id="aba:Acid345_4387"/>
<dbReference type="STRING" id="204669.Acid345_4387"/>
<dbReference type="RefSeq" id="WP_011525184.1">
    <property type="nucleotide sequence ID" value="NC_008009.1"/>
</dbReference>
<dbReference type="InterPro" id="IPR039448">
    <property type="entry name" value="Beta_helix"/>
</dbReference>
<dbReference type="EMBL" id="CP000360">
    <property type="protein sequence ID" value="ABF43387.1"/>
    <property type="molecule type" value="Genomic_DNA"/>
</dbReference>
<dbReference type="CAZy" id="PL9">
    <property type="family name" value="Polysaccharide Lyase Family 9"/>
</dbReference>
<dbReference type="PANTHER" id="PTHR40088">
    <property type="entry name" value="PECTATE LYASE (EUROFUNG)"/>
    <property type="match status" value="1"/>
</dbReference>
<dbReference type="InterPro" id="IPR011050">
    <property type="entry name" value="Pectin_lyase_fold/virulence"/>
</dbReference>
<reference evidence="7 8" key="1">
    <citation type="journal article" date="2009" name="Appl. Environ. Microbiol.">
        <title>Three genomes from the phylum Acidobacteria provide insight into the lifestyles of these microorganisms in soils.</title>
        <authorList>
            <person name="Ward N.L."/>
            <person name="Challacombe J.F."/>
            <person name="Janssen P.H."/>
            <person name="Henrissat B."/>
            <person name="Coutinho P.M."/>
            <person name="Wu M."/>
            <person name="Xie G."/>
            <person name="Haft D.H."/>
            <person name="Sait M."/>
            <person name="Badger J."/>
            <person name="Barabote R.D."/>
            <person name="Bradley B."/>
            <person name="Brettin T.S."/>
            <person name="Brinkac L.M."/>
            <person name="Bruce D."/>
            <person name="Creasy T."/>
            <person name="Daugherty S.C."/>
            <person name="Davidsen T.M."/>
            <person name="DeBoy R.T."/>
            <person name="Detter J.C."/>
            <person name="Dodson R.J."/>
            <person name="Durkin A.S."/>
            <person name="Ganapathy A."/>
            <person name="Gwinn-Giglio M."/>
            <person name="Han C.S."/>
            <person name="Khouri H."/>
            <person name="Kiss H."/>
            <person name="Kothari S.P."/>
            <person name="Madupu R."/>
            <person name="Nelson K.E."/>
            <person name="Nelson W.C."/>
            <person name="Paulsen I."/>
            <person name="Penn K."/>
            <person name="Ren Q."/>
            <person name="Rosovitz M.J."/>
            <person name="Selengut J.D."/>
            <person name="Shrivastava S."/>
            <person name="Sullivan S.A."/>
            <person name="Tapia R."/>
            <person name="Thompson L.S."/>
            <person name="Watkins K.L."/>
            <person name="Yang Q."/>
            <person name="Yu C."/>
            <person name="Zafar N."/>
            <person name="Zhou L."/>
            <person name="Kuske C.R."/>
        </authorList>
    </citation>
    <scope>NUCLEOTIDE SEQUENCE [LARGE SCALE GENOMIC DNA]</scope>
    <source>
        <strain evidence="7 8">Ellin345</strain>
    </source>
</reference>
<evidence type="ECO:0000256" key="1">
    <source>
        <dbReference type="ARBA" id="ARBA00004613"/>
    </source>
</evidence>
<evidence type="ECO:0008006" key="9">
    <source>
        <dbReference type="Google" id="ProtNLM"/>
    </source>
</evidence>
<evidence type="ECO:0000256" key="2">
    <source>
        <dbReference type="ARBA" id="ARBA00022525"/>
    </source>
</evidence>
<feature type="chain" id="PRO_5004191209" description="DUF1565 domain-containing protein" evidence="4">
    <location>
        <begin position="19"/>
        <end position="502"/>
    </location>
</feature>
<dbReference type="SMART" id="SM00710">
    <property type="entry name" value="PbH1"/>
    <property type="match status" value="7"/>
</dbReference>
<feature type="signal peptide" evidence="4">
    <location>
        <begin position="1"/>
        <end position="18"/>
    </location>
</feature>
<protein>
    <recommendedName>
        <fullName evidence="9">DUF1565 domain-containing protein</fullName>
    </recommendedName>
</protein>
<proteinExistence type="predicted"/>
<dbReference type="InterPro" id="IPR012334">
    <property type="entry name" value="Pectin_lyas_fold"/>
</dbReference>
<dbReference type="SUPFAM" id="SSF51126">
    <property type="entry name" value="Pectin lyase-like"/>
    <property type="match status" value="1"/>
</dbReference>
<evidence type="ECO:0000259" key="6">
    <source>
        <dbReference type="Pfam" id="PF13229"/>
    </source>
</evidence>
<accession>Q1IIB3</accession>
<dbReference type="AlphaFoldDB" id="Q1IIB3"/>
<dbReference type="InterPro" id="IPR052052">
    <property type="entry name" value="Polysaccharide_Lyase_9"/>
</dbReference>
<dbReference type="Pfam" id="PF13229">
    <property type="entry name" value="Beta_helix"/>
    <property type="match status" value="1"/>
</dbReference>
<dbReference type="InterPro" id="IPR006626">
    <property type="entry name" value="PbH1"/>
</dbReference>
<feature type="domain" description="DUF1565" evidence="5">
    <location>
        <begin position="29"/>
        <end position="67"/>
    </location>
</feature>
<comment type="subcellular location">
    <subcellularLocation>
        <location evidence="1">Secreted</location>
    </subcellularLocation>
</comment>
<keyword evidence="2" id="KW-0964">Secreted</keyword>
<dbReference type="GO" id="GO:0016837">
    <property type="term" value="F:carbon-oxygen lyase activity, acting on polysaccharides"/>
    <property type="evidence" value="ECO:0007669"/>
    <property type="project" value="TreeGrafter"/>
</dbReference>
<name>Q1IIB3_KORVE</name>
<dbReference type="eggNOG" id="COG3420">
    <property type="taxonomic scope" value="Bacteria"/>
</dbReference>
<dbReference type="Gene3D" id="2.160.20.10">
    <property type="entry name" value="Single-stranded right-handed beta-helix, Pectin lyase-like"/>
    <property type="match status" value="1"/>
</dbReference>
<dbReference type="GO" id="GO:0005576">
    <property type="term" value="C:extracellular region"/>
    <property type="evidence" value="ECO:0007669"/>
    <property type="project" value="UniProtKB-SubCell"/>
</dbReference>
<dbReference type="HOGENOM" id="CLU_026896_0_0_0"/>
<keyword evidence="3 4" id="KW-0732">Signal</keyword>
<keyword evidence="8" id="KW-1185">Reference proteome</keyword>
<evidence type="ECO:0000313" key="8">
    <source>
        <dbReference type="Proteomes" id="UP000002432"/>
    </source>
</evidence>
<evidence type="ECO:0000313" key="7">
    <source>
        <dbReference type="EMBL" id="ABF43387.1"/>
    </source>
</evidence>